<proteinExistence type="predicted"/>
<protein>
    <submittedName>
        <fullName evidence="2">TipAS antibiotic-recognition domain-containing protein</fullName>
    </submittedName>
</protein>
<comment type="caution">
    <text evidence="2">The sequence shown here is derived from an EMBL/GenBank/DDBJ whole genome shotgun (WGS) entry which is preliminary data.</text>
</comment>
<dbReference type="Proteomes" id="UP001148932">
    <property type="component" value="Unassembled WGS sequence"/>
</dbReference>
<evidence type="ECO:0000313" key="2">
    <source>
        <dbReference type="EMBL" id="MDD2177103.1"/>
    </source>
</evidence>
<feature type="domain" description="TipAS antibiotic-recognition" evidence="1">
    <location>
        <begin position="21"/>
        <end position="122"/>
    </location>
</feature>
<accession>A0ABT5RTT1</accession>
<dbReference type="Gene3D" id="1.10.490.50">
    <property type="entry name" value="Antibiotic binding domain of TipA-like multidrug resistance regulators"/>
    <property type="match status" value="1"/>
</dbReference>
<name>A0ABT5RTT1_9BURK</name>
<dbReference type="InterPro" id="IPR036244">
    <property type="entry name" value="TipA-like_antibiotic-bd"/>
</dbReference>
<dbReference type="RefSeq" id="WP_274108361.1">
    <property type="nucleotide sequence ID" value="NZ_JAPCKI010000003.1"/>
</dbReference>
<gene>
    <name evidence="2" type="ORF">OIN59_06625</name>
</gene>
<dbReference type="EMBL" id="JAPCKI010000003">
    <property type="protein sequence ID" value="MDD2177103.1"/>
    <property type="molecule type" value="Genomic_DNA"/>
</dbReference>
<sequence>MGLQQTTPDYLDQCRSAQRAEQEQSLASTDNWAHVDKLQVHADFDAVYQELAPLIDANVPESEAIQALMEKHFAIVARFYVPSRDAYVGTVLFYADNADMKAFHNAYHPRMVEFLGDAAYTYALQNLQ</sequence>
<keyword evidence="3" id="KW-1185">Reference proteome</keyword>
<dbReference type="InterPro" id="IPR012925">
    <property type="entry name" value="TipAS_dom"/>
</dbReference>
<evidence type="ECO:0000259" key="1">
    <source>
        <dbReference type="Pfam" id="PF07739"/>
    </source>
</evidence>
<organism evidence="2 3">
    <name type="scientific">Acidovorax benzenivorans</name>
    <dbReference type="NCBI Taxonomy" id="2987520"/>
    <lineage>
        <taxon>Bacteria</taxon>
        <taxon>Pseudomonadati</taxon>
        <taxon>Pseudomonadota</taxon>
        <taxon>Betaproteobacteria</taxon>
        <taxon>Burkholderiales</taxon>
        <taxon>Comamonadaceae</taxon>
        <taxon>Acidovorax</taxon>
    </lineage>
</organism>
<dbReference type="SUPFAM" id="SSF89082">
    <property type="entry name" value="Antibiotic binding domain of TipA-like multidrug resistance regulators"/>
    <property type="match status" value="1"/>
</dbReference>
<reference evidence="2" key="1">
    <citation type="submission" date="2022-10" db="EMBL/GenBank/DDBJ databases">
        <title>Description of microaerobic benzene degrading bacteria.</title>
        <authorList>
            <person name="Bedics A."/>
            <person name="Tancsics A."/>
            <person name="Banerjee S."/>
        </authorList>
    </citation>
    <scope>NUCLEOTIDE SEQUENCE</scope>
    <source>
        <strain evidence="2">D2M1</strain>
    </source>
</reference>
<dbReference type="Pfam" id="PF07739">
    <property type="entry name" value="TipAS"/>
    <property type="match status" value="1"/>
</dbReference>
<evidence type="ECO:0000313" key="3">
    <source>
        <dbReference type="Proteomes" id="UP001148932"/>
    </source>
</evidence>